<evidence type="ECO:0000313" key="3">
    <source>
        <dbReference type="Proteomes" id="UP000479710"/>
    </source>
</evidence>
<comment type="caution">
    <text evidence="2">The sequence shown here is derived from an EMBL/GenBank/DDBJ whole genome shotgun (WGS) entry which is preliminary data.</text>
</comment>
<dbReference type="EMBL" id="SPHZ02000009">
    <property type="protein sequence ID" value="KAF0900082.1"/>
    <property type="molecule type" value="Genomic_DNA"/>
</dbReference>
<protein>
    <submittedName>
        <fullName evidence="2">Uncharacterized protein</fullName>
    </submittedName>
</protein>
<evidence type="ECO:0000313" key="2">
    <source>
        <dbReference type="EMBL" id="KAF0900082.1"/>
    </source>
</evidence>
<feature type="region of interest" description="Disordered" evidence="1">
    <location>
        <begin position="1"/>
        <end position="33"/>
    </location>
</feature>
<dbReference type="Proteomes" id="UP000479710">
    <property type="component" value="Unassembled WGS sequence"/>
</dbReference>
<keyword evidence="3" id="KW-1185">Reference proteome</keyword>
<reference evidence="2 3" key="1">
    <citation type="submission" date="2019-11" db="EMBL/GenBank/DDBJ databases">
        <title>Whole genome sequence of Oryza granulata.</title>
        <authorList>
            <person name="Li W."/>
        </authorList>
    </citation>
    <scope>NUCLEOTIDE SEQUENCE [LARGE SCALE GENOMIC DNA]</scope>
    <source>
        <strain evidence="3">cv. Menghai</strain>
        <tissue evidence="2">Leaf</tissue>
    </source>
</reference>
<organism evidence="2 3">
    <name type="scientific">Oryza meyeriana var. granulata</name>
    <dbReference type="NCBI Taxonomy" id="110450"/>
    <lineage>
        <taxon>Eukaryota</taxon>
        <taxon>Viridiplantae</taxon>
        <taxon>Streptophyta</taxon>
        <taxon>Embryophyta</taxon>
        <taxon>Tracheophyta</taxon>
        <taxon>Spermatophyta</taxon>
        <taxon>Magnoliopsida</taxon>
        <taxon>Liliopsida</taxon>
        <taxon>Poales</taxon>
        <taxon>Poaceae</taxon>
        <taxon>BOP clade</taxon>
        <taxon>Oryzoideae</taxon>
        <taxon>Oryzeae</taxon>
        <taxon>Oryzinae</taxon>
        <taxon>Oryza</taxon>
        <taxon>Oryza meyeriana</taxon>
    </lineage>
</organism>
<sequence length="98" mass="11292">MVKPAFDNDTRRFWSPTPHQQQDGSDSKAGRQHPLRVAAIEARRSWSPTTECFTPLCRGRLMKDARCPLRPQEVRCGRERLGREEIEMAEGQSPSELR</sequence>
<feature type="compositionally biased region" description="Basic and acidic residues" evidence="1">
    <location>
        <begin position="1"/>
        <end position="12"/>
    </location>
</feature>
<accession>A0A6G1CIR8</accession>
<gene>
    <name evidence="2" type="ORF">E2562_026818</name>
</gene>
<dbReference type="AlphaFoldDB" id="A0A6G1CIR8"/>
<proteinExistence type="predicted"/>
<name>A0A6G1CIR8_9ORYZ</name>
<evidence type="ECO:0000256" key="1">
    <source>
        <dbReference type="SAM" id="MobiDB-lite"/>
    </source>
</evidence>